<evidence type="ECO:0000313" key="9">
    <source>
        <dbReference type="EMBL" id="CAK8671570.1"/>
    </source>
</evidence>
<evidence type="ECO:0000313" key="10">
    <source>
        <dbReference type="Proteomes" id="UP001642483"/>
    </source>
</evidence>
<feature type="domain" description="EGF-like" evidence="8">
    <location>
        <begin position="398"/>
        <end position="438"/>
    </location>
</feature>
<keyword evidence="7" id="KW-0732">Signal</keyword>
<feature type="domain" description="EGF-like" evidence="8">
    <location>
        <begin position="25"/>
        <end position="61"/>
    </location>
</feature>
<dbReference type="Pfam" id="PF12947">
    <property type="entry name" value="EGF_3"/>
    <property type="match status" value="1"/>
</dbReference>
<feature type="domain" description="EGF-like" evidence="8">
    <location>
        <begin position="182"/>
        <end position="221"/>
    </location>
</feature>
<dbReference type="Gene3D" id="2.10.25.10">
    <property type="entry name" value="Laminin"/>
    <property type="match status" value="8"/>
</dbReference>
<feature type="signal peptide" evidence="7">
    <location>
        <begin position="1"/>
        <end position="18"/>
    </location>
</feature>
<keyword evidence="4 6" id="KW-1015">Disulfide bond</keyword>
<evidence type="ECO:0000256" key="2">
    <source>
        <dbReference type="ARBA" id="ARBA00022536"/>
    </source>
</evidence>
<dbReference type="Pfam" id="PF00008">
    <property type="entry name" value="EGF"/>
    <property type="match status" value="1"/>
</dbReference>
<comment type="subcellular location">
    <subcellularLocation>
        <location evidence="1">Membrane</location>
    </subcellularLocation>
</comment>
<dbReference type="PANTHER" id="PTHR24038:SF11">
    <property type="entry name" value="INTEGRIN BETA-LIKE PROTEIN E"/>
    <property type="match status" value="1"/>
</dbReference>
<feature type="domain" description="EGF-like" evidence="8">
    <location>
        <begin position="64"/>
        <end position="99"/>
    </location>
</feature>
<dbReference type="SUPFAM" id="SSF57196">
    <property type="entry name" value="EGF/Laminin"/>
    <property type="match status" value="2"/>
</dbReference>
<dbReference type="InterPro" id="IPR000742">
    <property type="entry name" value="EGF"/>
</dbReference>
<dbReference type="PROSITE" id="PS50026">
    <property type="entry name" value="EGF_3"/>
    <property type="match status" value="7"/>
</dbReference>
<accession>A0ABP0EVX2</accession>
<gene>
    <name evidence="9" type="ORF">CVLEPA_LOCUS621</name>
</gene>
<comment type="caution">
    <text evidence="6">Lacks conserved residue(s) required for the propagation of feature annotation.</text>
</comment>
<dbReference type="EMBL" id="CAWYQH010000001">
    <property type="protein sequence ID" value="CAK8671570.1"/>
    <property type="molecule type" value="Genomic_DNA"/>
</dbReference>
<keyword evidence="10" id="KW-1185">Reference proteome</keyword>
<keyword evidence="3" id="KW-0472">Membrane</keyword>
<comment type="caution">
    <text evidence="9">The sequence shown here is derived from an EMBL/GenBank/DDBJ whole genome shotgun (WGS) entry which is preliminary data.</text>
</comment>
<sequence>MREFIFFVFVFSYSATTANEITGRLQDLCATHPCHHFATCTSNGQDYTCTCQDGFFGDGFLCGRINHCDGGCHQQAKCEEQDGRHRCVCNEGFVGSGFGCKRESLVCQRHLCHAQADCDASKDRKCSCKPGYCGDGRFCSRNKCYSNNCHKDAVCIPHEQGCNYECRCKPGFTGNGVTCAASENKCFNSRCHRDATCQPHDNDNGYSCTCNKGFYGDGTCHKHATCFIGHDQNKYSCRCKKGYCGTGDICRDKKKMCGYLTCPSQAKCVVHEISCLPRCNWMTPNPCARHPCHHFAGCKPNGRDFTCKCLEGYFGDGYSCGRINHCDNRCHQRAKCSMRDGEYRCVCDDGFVGSGFGCKKESLVCQRHLCNAQANCDASKHRKCSCKPGFCGNGRFCSRDKCNHNICHDDADCIAGEHGCAYDCVCKTGFTGNGLTCTAIAGTPRGQPRELVHLCGTCHKYATCIVARDGTRYSCRCKDGYCGTGSVCREEERMCDYPRCPAHAKCVVNKHTCIPRCKCSTTHNNEGCDQS</sequence>
<evidence type="ECO:0000256" key="4">
    <source>
        <dbReference type="ARBA" id="ARBA00023157"/>
    </source>
</evidence>
<protein>
    <recommendedName>
        <fullName evidence="8">EGF-like domain-containing protein</fullName>
    </recommendedName>
</protein>
<dbReference type="SMART" id="SM00181">
    <property type="entry name" value="EGF"/>
    <property type="match status" value="10"/>
</dbReference>
<dbReference type="PANTHER" id="PTHR24038">
    <property type="entry name" value="STABILIN"/>
    <property type="match status" value="1"/>
</dbReference>
<feature type="chain" id="PRO_5046497202" description="EGF-like domain-containing protein" evidence="7">
    <location>
        <begin position="19"/>
        <end position="531"/>
    </location>
</feature>
<dbReference type="SMART" id="SM00179">
    <property type="entry name" value="EGF_CA"/>
    <property type="match status" value="4"/>
</dbReference>
<feature type="disulfide bond" evidence="6">
    <location>
        <begin position="407"/>
        <end position="424"/>
    </location>
</feature>
<dbReference type="InterPro" id="IPR001881">
    <property type="entry name" value="EGF-like_Ca-bd_dom"/>
</dbReference>
<evidence type="ECO:0000256" key="6">
    <source>
        <dbReference type="PROSITE-ProRule" id="PRU00076"/>
    </source>
</evidence>
<feature type="disulfide bond" evidence="6">
    <location>
        <begin position="191"/>
        <end position="208"/>
    </location>
</feature>
<feature type="disulfide bond" evidence="6">
    <location>
        <begin position="149"/>
        <end position="166"/>
    </location>
</feature>
<feature type="domain" description="EGF-like" evidence="8">
    <location>
        <begin position="283"/>
        <end position="321"/>
    </location>
</feature>
<dbReference type="PROSITE" id="PS01186">
    <property type="entry name" value="EGF_2"/>
    <property type="match status" value="5"/>
</dbReference>
<keyword evidence="5" id="KW-0325">Glycoprotein</keyword>
<name>A0ABP0EVX2_CLALP</name>
<feature type="domain" description="EGF-like" evidence="8">
    <location>
        <begin position="140"/>
        <end position="180"/>
    </location>
</feature>
<evidence type="ECO:0000259" key="8">
    <source>
        <dbReference type="PROSITE" id="PS50026"/>
    </source>
</evidence>
<dbReference type="InterPro" id="IPR024731">
    <property type="entry name" value="NELL2-like_EGF"/>
</dbReference>
<dbReference type="Proteomes" id="UP001642483">
    <property type="component" value="Unassembled WGS sequence"/>
</dbReference>
<evidence type="ECO:0000256" key="7">
    <source>
        <dbReference type="SAM" id="SignalP"/>
    </source>
</evidence>
<feature type="domain" description="EGF-like" evidence="8">
    <location>
        <begin position="322"/>
        <end position="357"/>
    </location>
</feature>
<feature type="disulfide bond" evidence="6">
    <location>
        <begin position="68"/>
        <end position="78"/>
    </location>
</feature>
<keyword evidence="2 6" id="KW-0245">EGF-like domain</keyword>
<feature type="disulfide bond" evidence="6">
    <location>
        <begin position="326"/>
        <end position="336"/>
    </location>
</feature>
<proteinExistence type="predicted"/>
<evidence type="ECO:0000256" key="5">
    <source>
        <dbReference type="ARBA" id="ARBA00023180"/>
    </source>
</evidence>
<evidence type="ECO:0000256" key="1">
    <source>
        <dbReference type="ARBA" id="ARBA00004370"/>
    </source>
</evidence>
<evidence type="ECO:0000256" key="3">
    <source>
        <dbReference type="ARBA" id="ARBA00023136"/>
    </source>
</evidence>
<reference evidence="9 10" key="1">
    <citation type="submission" date="2024-02" db="EMBL/GenBank/DDBJ databases">
        <authorList>
            <person name="Daric V."/>
            <person name="Darras S."/>
        </authorList>
    </citation>
    <scope>NUCLEOTIDE SEQUENCE [LARGE SCALE GENOMIC DNA]</scope>
</reference>
<organism evidence="9 10">
    <name type="scientific">Clavelina lepadiformis</name>
    <name type="common">Light-bulb sea squirt</name>
    <name type="synonym">Ascidia lepadiformis</name>
    <dbReference type="NCBI Taxonomy" id="159417"/>
    <lineage>
        <taxon>Eukaryota</taxon>
        <taxon>Metazoa</taxon>
        <taxon>Chordata</taxon>
        <taxon>Tunicata</taxon>
        <taxon>Ascidiacea</taxon>
        <taxon>Aplousobranchia</taxon>
        <taxon>Clavelinidae</taxon>
        <taxon>Clavelina</taxon>
    </lineage>
</organism>